<dbReference type="EMBL" id="VSRR010008202">
    <property type="protein sequence ID" value="MPC48279.1"/>
    <property type="molecule type" value="Genomic_DNA"/>
</dbReference>
<dbReference type="Proteomes" id="UP000324222">
    <property type="component" value="Unassembled WGS sequence"/>
</dbReference>
<gene>
    <name evidence="1" type="ORF">E2C01_042046</name>
</gene>
<evidence type="ECO:0000313" key="2">
    <source>
        <dbReference type="Proteomes" id="UP000324222"/>
    </source>
</evidence>
<proteinExistence type="predicted"/>
<accession>A0A5B7FSM3</accession>
<evidence type="ECO:0000313" key="1">
    <source>
        <dbReference type="EMBL" id="MPC48279.1"/>
    </source>
</evidence>
<reference evidence="1 2" key="1">
    <citation type="submission" date="2019-05" db="EMBL/GenBank/DDBJ databases">
        <title>Another draft genome of Portunus trituberculatus and its Hox gene families provides insights of decapod evolution.</title>
        <authorList>
            <person name="Jeong J.-H."/>
            <person name="Song I."/>
            <person name="Kim S."/>
            <person name="Choi T."/>
            <person name="Kim D."/>
            <person name="Ryu S."/>
            <person name="Kim W."/>
        </authorList>
    </citation>
    <scope>NUCLEOTIDE SEQUENCE [LARGE SCALE GENOMIC DNA]</scope>
    <source>
        <tissue evidence="1">Muscle</tissue>
    </source>
</reference>
<name>A0A5B7FSM3_PORTR</name>
<keyword evidence="2" id="KW-1185">Reference proteome</keyword>
<dbReference type="AlphaFoldDB" id="A0A5B7FSM3"/>
<organism evidence="1 2">
    <name type="scientific">Portunus trituberculatus</name>
    <name type="common">Swimming crab</name>
    <name type="synonym">Neptunus trituberculatus</name>
    <dbReference type="NCBI Taxonomy" id="210409"/>
    <lineage>
        <taxon>Eukaryota</taxon>
        <taxon>Metazoa</taxon>
        <taxon>Ecdysozoa</taxon>
        <taxon>Arthropoda</taxon>
        <taxon>Crustacea</taxon>
        <taxon>Multicrustacea</taxon>
        <taxon>Malacostraca</taxon>
        <taxon>Eumalacostraca</taxon>
        <taxon>Eucarida</taxon>
        <taxon>Decapoda</taxon>
        <taxon>Pleocyemata</taxon>
        <taxon>Brachyura</taxon>
        <taxon>Eubrachyura</taxon>
        <taxon>Portunoidea</taxon>
        <taxon>Portunidae</taxon>
        <taxon>Portuninae</taxon>
        <taxon>Portunus</taxon>
    </lineage>
</organism>
<comment type="caution">
    <text evidence="1">The sequence shown here is derived from an EMBL/GenBank/DDBJ whole genome shotgun (WGS) entry which is preliminary data.</text>
</comment>
<protein>
    <submittedName>
        <fullName evidence="1">Uncharacterized protein</fullName>
    </submittedName>
</protein>
<sequence length="80" mass="8858">MVVTDLRGASRGAAWRLTTAITRRVKVSIPPLRDLTDDTRLLHCIAPLDVSTPVTDELPISAFRVPNPLQTMMFHAPPCH</sequence>